<dbReference type="AlphaFoldDB" id="A0A0F9HP30"/>
<protein>
    <submittedName>
        <fullName evidence="2">Uncharacterized protein</fullName>
    </submittedName>
</protein>
<proteinExistence type="predicted"/>
<feature type="transmembrane region" description="Helical" evidence="1">
    <location>
        <begin position="98"/>
        <end position="131"/>
    </location>
</feature>
<keyword evidence="1" id="KW-0472">Membrane</keyword>
<feature type="non-terminal residue" evidence="2">
    <location>
        <position position="1"/>
    </location>
</feature>
<sequence>AIINLIPDYFSLLETRYIIKKISNTSSTIKILGLLAIDIIATVFIFVFPLILFSIFEMVDRGRFSFSYLFSEMAELLVSGFLFEDDDTLFGPFPTFGIWLYTTFFTSVWIWLYVLSGLIVKVGAFSGILIGRMRRILDIENKPLRSMGMVCILFVSLIFLIVPVVKLLL</sequence>
<keyword evidence="1" id="KW-1133">Transmembrane helix</keyword>
<feature type="transmembrane region" description="Helical" evidence="1">
    <location>
        <begin position="31"/>
        <end position="53"/>
    </location>
</feature>
<feature type="transmembrane region" description="Helical" evidence="1">
    <location>
        <begin position="143"/>
        <end position="165"/>
    </location>
</feature>
<name>A0A0F9HP30_9ZZZZ</name>
<reference evidence="2" key="1">
    <citation type="journal article" date="2015" name="Nature">
        <title>Complex archaea that bridge the gap between prokaryotes and eukaryotes.</title>
        <authorList>
            <person name="Spang A."/>
            <person name="Saw J.H."/>
            <person name="Jorgensen S.L."/>
            <person name="Zaremba-Niedzwiedzka K."/>
            <person name="Martijn J."/>
            <person name="Lind A.E."/>
            <person name="van Eijk R."/>
            <person name="Schleper C."/>
            <person name="Guy L."/>
            <person name="Ettema T.J."/>
        </authorList>
    </citation>
    <scope>NUCLEOTIDE SEQUENCE</scope>
</reference>
<evidence type="ECO:0000313" key="2">
    <source>
        <dbReference type="EMBL" id="KKM17041.1"/>
    </source>
</evidence>
<comment type="caution">
    <text evidence="2">The sequence shown here is derived from an EMBL/GenBank/DDBJ whole genome shotgun (WGS) entry which is preliminary data.</text>
</comment>
<accession>A0A0F9HP30</accession>
<gene>
    <name evidence="2" type="ORF">LCGC14_1679820</name>
</gene>
<evidence type="ECO:0000256" key="1">
    <source>
        <dbReference type="SAM" id="Phobius"/>
    </source>
</evidence>
<keyword evidence="1" id="KW-0812">Transmembrane</keyword>
<dbReference type="EMBL" id="LAZR01014538">
    <property type="protein sequence ID" value="KKM17041.1"/>
    <property type="molecule type" value="Genomic_DNA"/>
</dbReference>
<organism evidence="2">
    <name type="scientific">marine sediment metagenome</name>
    <dbReference type="NCBI Taxonomy" id="412755"/>
    <lineage>
        <taxon>unclassified sequences</taxon>
        <taxon>metagenomes</taxon>
        <taxon>ecological metagenomes</taxon>
    </lineage>
</organism>